<dbReference type="SUPFAM" id="SSF46689">
    <property type="entry name" value="Homeodomain-like"/>
    <property type="match status" value="1"/>
</dbReference>
<keyword evidence="2" id="KW-0238">DNA-binding</keyword>
<reference evidence="5 6" key="1">
    <citation type="submission" date="2020-08" db="EMBL/GenBank/DDBJ databases">
        <title>Genome sequence of Pedobacter roseus KACC 11594T.</title>
        <authorList>
            <person name="Hyun D.-W."/>
            <person name="Bae J.-W."/>
        </authorList>
    </citation>
    <scope>NUCLEOTIDE SEQUENCE [LARGE SCALE GENOMIC DNA]</scope>
    <source>
        <strain evidence="5 6">KACC 11594</strain>
    </source>
</reference>
<sequence length="268" mass="30915">MQLPPHHLLQDLVKHYLIIDQKIGKQQSYRMFSDGNPGIVFHLKDPFLKWNEENSTAAPQVQSFVYGQLSHYNTIVSHADLKMIVVVLQPYALFTHLGIAAYELNDDTVPLSIFFGQAARDAEEQIVAALSTTEAIAIIERLLIKRLIASRYLTTDFKLAMRSIYEYHGLISIDDLLQTLPITERQLERKFREHIGTSPKKFTDTIKLQHFLKLLQKQPNKDKIADLIYISGYYDHAHLNRSFKKMTGFTPIHYKQAQHVLAINLMQV</sequence>
<dbReference type="InterPro" id="IPR009057">
    <property type="entry name" value="Homeodomain-like_sf"/>
</dbReference>
<protein>
    <submittedName>
        <fullName evidence="5">AraC family transcriptional regulator</fullName>
    </submittedName>
</protein>
<dbReference type="KEGG" id="proe:H9L23_07000"/>
<dbReference type="SMART" id="SM00342">
    <property type="entry name" value="HTH_ARAC"/>
    <property type="match status" value="1"/>
</dbReference>
<keyword evidence="3" id="KW-0804">Transcription</keyword>
<feature type="domain" description="HTH araC/xylS-type" evidence="4">
    <location>
        <begin position="155"/>
        <end position="257"/>
    </location>
</feature>
<proteinExistence type="predicted"/>
<dbReference type="Pfam" id="PF20240">
    <property type="entry name" value="DUF6597"/>
    <property type="match status" value="1"/>
</dbReference>
<keyword evidence="1" id="KW-0805">Transcription regulation</keyword>
<dbReference type="InterPro" id="IPR018060">
    <property type="entry name" value="HTH_AraC"/>
</dbReference>
<evidence type="ECO:0000256" key="3">
    <source>
        <dbReference type="ARBA" id="ARBA00023163"/>
    </source>
</evidence>
<name>A0A7G9QKE9_9SPHI</name>
<dbReference type="PANTHER" id="PTHR43280">
    <property type="entry name" value="ARAC-FAMILY TRANSCRIPTIONAL REGULATOR"/>
    <property type="match status" value="1"/>
</dbReference>
<keyword evidence="6" id="KW-1185">Reference proteome</keyword>
<evidence type="ECO:0000256" key="1">
    <source>
        <dbReference type="ARBA" id="ARBA00023015"/>
    </source>
</evidence>
<accession>A0A7G9QKE9</accession>
<evidence type="ECO:0000313" key="6">
    <source>
        <dbReference type="Proteomes" id="UP000515806"/>
    </source>
</evidence>
<dbReference type="AlphaFoldDB" id="A0A7G9QKE9"/>
<dbReference type="PANTHER" id="PTHR43280:SF2">
    <property type="entry name" value="HTH-TYPE TRANSCRIPTIONAL REGULATOR EXSA"/>
    <property type="match status" value="1"/>
</dbReference>
<dbReference type="GO" id="GO:0043565">
    <property type="term" value="F:sequence-specific DNA binding"/>
    <property type="evidence" value="ECO:0007669"/>
    <property type="project" value="InterPro"/>
</dbReference>
<evidence type="ECO:0000259" key="4">
    <source>
        <dbReference type="PROSITE" id="PS01124"/>
    </source>
</evidence>
<dbReference type="Gene3D" id="1.10.10.60">
    <property type="entry name" value="Homeodomain-like"/>
    <property type="match status" value="1"/>
</dbReference>
<evidence type="ECO:0000313" key="5">
    <source>
        <dbReference type="EMBL" id="QNN43824.1"/>
    </source>
</evidence>
<organism evidence="5 6">
    <name type="scientific">Pedobacter roseus</name>
    <dbReference type="NCBI Taxonomy" id="336820"/>
    <lineage>
        <taxon>Bacteria</taxon>
        <taxon>Pseudomonadati</taxon>
        <taxon>Bacteroidota</taxon>
        <taxon>Sphingobacteriia</taxon>
        <taxon>Sphingobacteriales</taxon>
        <taxon>Sphingobacteriaceae</taxon>
        <taxon>Pedobacter</taxon>
    </lineage>
</organism>
<dbReference type="RefSeq" id="WP_187594287.1">
    <property type="nucleotide sequence ID" value="NZ_CP060723.1"/>
</dbReference>
<dbReference type="EMBL" id="CP060723">
    <property type="protein sequence ID" value="QNN43824.1"/>
    <property type="molecule type" value="Genomic_DNA"/>
</dbReference>
<dbReference type="GO" id="GO:0003700">
    <property type="term" value="F:DNA-binding transcription factor activity"/>
    <property type="evidence" value="ECO:0007669"/>
    <property type="project" value="InterPro"/>
</dbReference>
<dbReference type="Proteomes" id="UP000515806">
    <property type="component" value="Chromosome"/>
</dbReference>
<dbReference type="InterPro" id="IPR046532">
    <property type="entry name" value="DUF6597"/>
</dbReference>
<gene>
    <name evidence="5" type="ORF">H9L23_07000</name>
</gene>
<dbReference type="Pfam" id="PF12833">
    <property type="entry name" value="HTH_18"/>
    <property type="match status" value="1"/>
</dbReference>
<evidence type="ECO:0000256" key="2">
    <source>
        <dbReference type="ARBA" id="ARBA00023125"/>
    </source>
</evidence>
<dbReference type="PROSITE" id="PS01124">
    <property type="entry name" value="HTH_ARAC_FAMILY_2"/>
    <property type="match status" value="1"/>
</dbReference>